<dbReference type="Proteomes" id="UP000198994">
    <property type="component" value="Unassembled WGS sequence"/>
</dbReference>
<sequence>MGFHLWSLAGLGQHGDQIEAAVTASRIAASDGHGAIFAPLAM</sequence>
<name>A0A1G7KSC5_9RHOB</name>
<feature type="non-terminal residue" evidence="1">
    <location>
        <position position="42"/>
    </location>
</feature>
<evidence type="ECO:0000313" key="2">
    <source>
        <dbReference type="Proteomes" id="UP000198994"/>
    </source>
</evidence>
<dbReference type="AlphaFoldDB" id="A0A1G7KSC5"/>
<gene>
    <name evidence="1" type="ORF">SAMN04488105_11991</name>
</gene>
<reference evidence="2" key="1">
    <citation type="submission" date="2016-10" db="EMBL/GenBank/DDBJ databases">
        <authorList>
            <person name="Varghese N."/>
            <person name="Submissions S."/>
        </authorList>
    </citation>
    <scope>NUCLEOTIDE SEQUENCE [LARGE SCALE GENOMIC DNA]</scope>
    <source>
        <strain evidence="2">DSM 10146</strain>
    </source>
</reference>
<dbReference type="EMBL" id="FNAV01000019">
    <property type="protein sequence ID" value="SDF39996.1"/>
    <property type="molecule type" value="Genomic_DNA"/>
</dbReference>
<evidence type="ECO:0000313" key="1">
    <source>
        <dbReference type="EMBL" id="SDF39996.1"/>
    </source>
</evidence>
<dbReference type="STRING" id="282683.SAMN04488105_11991"/>
<organism evidence="1 2">
    <name type="scientific">Salipiger thiooxidans</name>
    <dbReference type="NCBI Taxonomy" id="282683"/>
    <lineage>
        <taxon>Bacteria</taxon>
        <taxon>Pseudomonadati</taxon>
        <taxon>Pseudomonadota</taxon>
        <taxon>Alphaproteobacteria</taxon>
        <taxon>Rhodobacterales</taxon>
        <taxon>Roseobacteraceae</taxon>
        <taxon>Salipiger</taxon>
    </lineage>
</organism>
<keyword evidence="2" id="KW-1185">Reference proteome</keyword>
<proteinExistence type="predicted"/>
<accession>A0A1G7KSC5</accession>
<protein>
    <submittedName>
        <fullName evidence="1">Uncharacterized protein</fullName>
    </submittedName>
</protein>